<dbReference type="PANTHER" id="PTHR28242">
    <property type="entry name" value="PHOSPHORELAY INTERMEDIATE PROTEIN YPD1"/>
    <property type="match status" value="1"/>
</dbReference>
<dbReference type="GO" id="GO:0000160">
    <property type="term" value="P:phosphorelay signal transduction system"/>
    <property type="evidence" value="ECO:0007669"/>
    <property type="project" value="UniProtKB-UniRule"/>
</dbReference>
<reference evidence="4" key="1">
    <citation type="submission" date="2025-08" db="UniProtKB">
        <authorList>
            <consortium name="RefSeq"/>
        </authorList>
    </citation>
    <scope>IDENTIFICATION</scope>
    <source>
        <strain evidence="4">OHB3-1</strain>
    </source>
</reference>
<organism evidence="3 4">
    <name type="scientific">Momordica charantia</name>
    <name type="common">Bitter gourd</name>
    <name type="synonym">Balsam pear</name>
    <dbReference type="NCBI Taxonomy" id="3673"/>
    <lineage>
        <taxon>Eukaryota</taxon>
        <taxon>Viridiplantae</taxon>
        <taxon>Streptophyta</taxon>
        <taxon>Embryophyta</taxon>
        <taxon>Tracheophyta</taxon>
        <taxon>Spermatophyta</taxon>
        <taxon>Magnoliopsida</taxon>
        <taxon>eudicotyledons</taxon>
        <taxon>Gunneridae</taxon>
        <taxon>Pentapetalae</taxon>
        <taxon>rosids</taxon>
        <taxon>fabids</taxon>
        <taxon>Cucurbitales</taxon>
        <taxon>Cucurbitaceae</taxon>
        <taxon>Momordiceae</taxon>
        <taxon>Momordica</taxon>
    </lineage>
</organism>
<dbReference type="GO" id="GO:0009927">
    <property type="term" value="F:histidine phosphotransfer kinase activity"/>
    <property type="evidence" value="ECO:0007669"/>
    <property type="project" value="UniProtKB-UniRule"/>
</dbReference>
<gene>
    <name evidence="4" type="primary">LOC111012585</name>
</gene>
<comment type="function">
    <text evidence="2">Functions as a two-component phosphorelay mediators between cytokinin sensor histidine kinases and response regulators (B-type ARRs). Plays an important role in propagating cytokinin signal transduction.</text>
</comment>
<keyword evidence="1 2" id="KW-0902">Two-component regulatory system</keyword>
<dbReference type="GO" id="GO:0009736">
    <property type="term" value="P:cytokinin-activated signaling pathway"/>
    <property type="evidence" value="ECO:0007669"/>
    <property type="project" value="UniProtKB-KW"/>
</dbReference>
<name>A0A6J1CL12_MOMCH</name>
<sequence length="144" mass="16797">MASIHPQRLMMERFTYALREQGFLDRTFDNLTNLHQNENPLAIFCGHAEPNLTQILPYLQPSTLNFGRVLNVIEQVKGNAISVGGRRVAIACAALQERCRAYDCEGANDAYRKVLWEYYILRDCFHHILQLFLHFLQPWRFLPC</sequence>
<dbReference type="InterPro" id="IPR036641">
    <property type="entry name" value="HPT_dom_sf"/>
</dbReference>
<dbReference type="GO" id="GO:0005829">
    <property type="term" value="C:cytosol"/>
    <property type="evidence" value="ECO:0007669"/>
    <property type="project" value="UniProtKB-SubCell"/>
</dbReference>
<comment type="subcellular location">
    <subcellularLocation>
        <location evidence="2">Cytoplasm</location>
        <location evidence="2">Cytosol</location>
    </subcellularLocation>
    <subcellularLocation>
        <location evidence="2">Nucleus</location>
    </subcellularLocation>
</comment>
<evidence type="ECO:0000256" key="2">
    <source>
        <dbReference type="RuleBase" id="RU369004"/>
    </source>
</evidence>
<dbReference type="SUPFAM" id="SSF47226">
    <property type="entry name" value="Histidine-containing phosphotransfer domain, HPT domain"/>
    <property type="match status" value="1"/>
</dbReference>
<dbReference type="GO" id="GO:0005634">
    <property type="term" value="C:nucleus"/>
    <property type="evidence" value="ECO:0007669"/>
    <property type="project" value="UniProtKB-SubCell"/>
</dbReference>
<dbReference type="Proteomes" id="UP000504603">
    <property type="component" value="Unplaced"/>
</dbReference>
<proteinExistence type="predicted"/>
<comment type="domain">
    <text evidence="2">Histidine-containing phosphotransfer domain (HPt) contains an active histidine that mediates the phosphotransfer.</text>
</comment>
<dbReference type="GeneID" id="111012585"/>
<evidence type="ECO:0000313" key="4">
    <source>
        <dbReference type="RefSeq" id="XP_022142470.1"/>
    </source>
</evidence>
<keyword evidence="3" id="KW-1185">Reference proteome</keyword>
<keyword evidence="2" id="KW-0932">Cytokinin signaling pathway</keyword>
<dbReference type="Gene3D" id="1.20.120.160">
    <property type="entry name" value="HPT domain"/>
    <property type="match status" value="1"/>
</dbReference>
<evidence type="ECO:0000256" key="1">
    <source>
        <dbReference type="ARBA" id="ARBA00023012"/>
    </source>
</evidence>
<dbReference type="GO" id="GO:0043424">
    <property type="term" value="F:protein histidine kinase binding"/>
    <property type="evidence" value="ECO:0007669"/>
    <property type="project" value="UniProtKB-UniRule"/>
</dbReference>
<accession>A0A6J1CL12</accession>
<dbReference type="AlphaFoldDB" id="A0A6J1CL12"/>
<evidence type="ECO:0000313" key="3">
    <source>
        <dbReference type="Proteomes" id="UP000504603"/>
    </source>
</evidence>
<dbReference type="OrthoDB" id="1601452at2759"/>
<protein>
    <recommendedName>
        <fullName evidence="2">Histidine-containing phosphotransfer protein</fullName>
    </recommendedName>
</protein>
<dbReference type="RefSeq" id="XP_022142470.1">
    <property type="nucleotide sequence ID" value="XM_022286778.1"/>
</dbReference>
<dbReference type="PANTHER" id="PTHR28242:SF30">
    <property type="entry name" value="HISTIDINE-CONTAINING PHOSPHOTRANSFER PROTEIN 2"/>
    <property type="match status" value="1"/>
</dbReference>
<dbReference type="KEGG" id="mcha:111012585"/>
<dbReference type="InterPro" id="IPR045871">
    <property type="entry name" value="AHP1-5/YPD1"/>
</dbReference>